<gene>
    <name evidence="7" type="ORF">FGO68_gene15208</name>
</gene>
<dbReference type="Pfam" id="PF22594">
    <property type="entry name" value="GTP-eEF1A_C"/>
    <property type="match status" value="1"/>
</dbReference>
<protein>
    <submittedName>
        <fullName evidence="7">Uncharacterized protein</fullName>
    </submittedName>
</protein>
<dbReference type="InterPro" id="IPR004161">
    <property type="entry name" value="EFTu-like_2"/>
</dbReference>
<feature type="domain" description="Tr-type G" evidence="4">
    <location>
        <begin position="5"/>
        <end position="214"/>
    </location>
</feature>
<evidence type="ECO:0000259" key="4">
    <source>
        <dbReference type="Pfam" id="PF00009"/>
    </source>
</evidence>
<dbReference type="SUPFAM" id="SSF50465">
    <property type="entry name" value="EF-Tu/eEF-1alpha/eIF2-gamma C-terminal domain"/>
    <property type="match status" value="1"/>
</dbReference>
<feature type="domain" description="Translation elongation factor EFTu-like" evidence="5">
    <location>
        <begin position="242"/>
        <end position="309"/>
    </location>
</feature>
<dbReference type="PANTHER" id="PTHR23115">
    <property type="entry name" value="TRANSLATION FACTOR"/>
    <property type="match status" value="1"/>
</dbReference>
<evidence type="ECO:0000313" key="7">
    <source>
        <dbReference type="EMBL" id="TNV74710.1"/>
    </source>
</evidence>
<keyword evidence="3" id="KW-0342">GTP-binding</keyword>
<evidence type="ECO:0000256" key="2">
    <source>
        <dbReference type="ARBA" id="ARBA00022741"/>
    </source>
</evidence>
<organism evidence="7 8">
    <name type="scientific">Halteria grandinella</name>
    <dbReference type="NCBI Taxonomy" id="5974"/>
    <lineage>
        <taxon>Eukaryota</taxon>
        <taxon>Sar</taxon>
        <taxon>Alveolata</taxon>
        <taxon>Ciliophora</taxon>
        <taxon>Intramacronucleata</taxon>
        <taxon>Spirotrichea</taxon>
        <taxon>Stichotrichia</taxon>
        <taxon>Sporadotrichida</taxon>
        <taxon>Halteriidae</taxon>
        <taxon>Halteria</taxon>
    </lineage>
</organism>
<feature type="domain" description="GTP-eEF1A C-terminal" evidence="6">
    <location>
        <begin position="319"/>
        <end position="409"/>
    </location>
</feature>
<evidence type="ECO:0000259" key="6">
    <source>
        <dbReference type="Pfam" id="PF22594"/>
    </source>
</evidence>
<dbReference type="SUPFAM" id="SSF52540">
    <property type="entry name" value="P-loop containing nucleoside triphosphate hydrolases"/>
    <property type="match status" value="1"/>
</dbReference>
<keyword evidence="2" id="KW-0547">Nucleotide-binding</keyword>
<evidence type="ECO:0000256" key="3">
    <source>
        <dbReference type="ARBA" id="ARBA00023134"/>
    </source>
</evidence>
<accession>A0A8J8NI60</accession>
<keyword evidence="8" id="KW-1185">Reference proteome</keyword>
<dbReference type="InterPro" id="IPR009001">
    <property type="entry name" value="Transl_elong_EF1A/Init_IF2_C"/>
</dbReference>
<dbReference type="Pfam" id="PF00009">
    <property type="entry name" value="GTP_EFTU"/>
    <property type="match status" value="1"/>
</dbReference>
<evidence type="ECO:0000256" key="1">
    <source>
        <dbReference type="ARBA" id="ARBA00007249"/>
    </source>
</evidence>
<dbReference type="Gene3D" id="3.40.50.300">
    <property type="entry name" value="P-loop containing nucleotide triphosphate hydrolases"/>
    <property type="match status" value="1"/>
</dbReference>
<dbReference type="GO" id="GO:0005525">
    <property type="term" value="F:GTP binding"/>
    <property type="evidence" value="ECO:0007669"/>
    <property type="project" value="UniProtKB-KW"/>
</dbReference>
<dbReference type="AlphaFoldDB" id="A0A8J8NI60"/>
<dbReference type="InterPro" id="IPR050100">
    <property type="entry name" value="TRAFAC_GTPase_members"/>
</dbReference>
<dbReference type="Proteomes" id="UP000785679">
    <property type="component" value="Unassembled WGS sequence"/>
</dbReference>
<dbReference type="InterPro" id="IPR009000">
    <property type="entry name" value="Transl_B-barrel_sf"/>
</dbReference>
<reference evidence="7" key="1">
    <citation type="submission" date="2019-06" db="EMBL/GenBank/DDBJ databases">
        <authorList>
            <person name="Zheng W."/>
        </authorList>
    </citation>
    <scope>NUCLEOTIDE SEQUENCE</scope>
    <source>
        <strain evidence="7">QDHG01</strain>
    </source>
</reference>
<dbReference type="InterPro" id="IPR027417">
    <property type="entry name" value="P-loop_NTPase"/>
</dbReference>
<dbReference type="GO" id="GO:0003924">
    <property type="term" value="F:GTPase activity"/>
    <property type="evidence" value="ECO:0007669"/>
    <property type="project" value="InterPro"/>
</dbReference>
<name>A0A8J8NI60_HALGN</name>
<dbReference type="EMBL" id="RRYP01016698">
    <property type="protein sequence ID" value="TNV74710.1"/>
    <property type="molecule type" value="Genomic_DNA"/>
</dbReference>
<dbReference type="Gene3D" id="2.40.30.10">
    <property type="entry name" value="Translation factors"/>
    <property type="match status" value="2"/>
</dbReference>
<dbReference type="SUPFAM" id="SSF50447">
    <property type="entry name" value="Translation proteins"/>
    <property type="match status" value="1"/>
</dbReference>
<dbReference type="InterPro" id="IPR054696">
    <property type="entry name" value="GTP-eEF1A_C"/>
</dbReference>
<comment type="similarity">
    <text evidence="1">Belongs to the TRAFAC class translation factor GTPase superfamily. Classic translation factor GTPase family. EF-Tu/EF-1A subfamily.</text>
</comment>
<comment type="caution">
    <text evidence="7">The sequence shown here is derived from an EMBL/GenBank/DDBJ whole genome shotgun (WGS) entry which is preliminary data.</text>
</comment>
<dbReference type="OrthoDB" id="296373at2759"/>
<evidence type="ECO:0000259" key="5">
    <source>
        <dbReference type="Pfam" id="PF03144"/>
    </source>
</evidence>
<sequence length="420" mass="47838">MFTEKPHQSILFLGPQSCGKSSVAGQVVYKLGGVWNNKLEMIRQELMEINQPDYLYARIMDQRRDEKKACMTKYFSLYSCETNVKSYSLINVPGKLQYLKEILIGIALADVVVFVLSGNRESNLLYQSIYKLLLKLCFSKEIENLICVVHKMDEIQYSEQIFNQNVDDFKQLLHDIGYNKQIPFIPTSIRMNQNIKEHHQTTNWYNGLTLIEALDLQDISKQEINGHLRMLVYGGHRIPGIGTIAVGKVCYGVLQQNSIIQIAPDSINAEVGSIETHHYMCEQARQNQLIGVRLKNIQHKEIRNGQIITGDPSQSCLAFIAEIKVCQDFKHKIKKGHTYPLFLNTILMVCKIGAISDSNESPIELVANQSGIVKFVSLKYIYVETYTDYPKLGCFAIISSQNVIAIGKILEVIKKYDQKD</sequence>
<dbReference type="Pfam" id="PF03144">
    <property type="entry name" value="GTP_EFTU_D2"/>
    <property type="match status" value="1"/>
</dbReference>
<dbReference type="InterPro" id="IPR000795">
    <property type="entry name" value="T_Tr_GTP-bd_dom"/>
</dbReference>
<proteinExistence type="inferred from homology"/>
<evidence type="ECO:0000313" key="8">
    <source>
        <dbReference type="Proteomes" id="UP000785679"/>
    </source>
</evidence>